<dbReference type="SUPFAM" id="SSF53850">
    <property type="entry name" value="Periplasmic binding protein-like II"/>
    <property type="match status" value="1"/>
</dbReference>
<dbReference type="PROSITE" id="PS51257">
    <property type="entry name" value="PROKAR_LIPOPROTEIN"/>
    <property type="match status" value="1"/>
</dbReference>
<keyword evidence="3" id="KW-1185">Reference proteome</keyword>
<dbReference type="Pfam" id="PF13416">
    <property type="entry name" value="SBP_bac_8"/>
    <property type="match status" value="1"/>
</dbReference>
<dbReference type="STRING" id="180332.GCA_000797495_00421"/>
<evidence type="ECO:0000313" key="2">
    <source>
        <dbReference type="EMBL" id="TLC98695.1"/>
    </source>
</evidence>
<dbReference type="InterPro" id="IPR006059">
    <property type="entry name" value="SBP"/>
</dbReference>
<dbReference type="EMBL" id="QGQD01000086">
    <property type="protein sequence ID" value="TLC98695.1"/>
    <property type="molecule type" value="Genomic_DNA"/>
</dbReference>
<dbReference type="PANTHER" id="PTHR43649:SF12">
    <property type="entry name" value="DIACETYLCHITOBIOSE BINDING PROTEIN DASA"/>
    <property type="match status" value="1"/>
</dbReference>
<gene>
    <name evidence="2" type="primary">araN_5</name>
    <name evidence="2" type="ORF">DSM106044_04446</name>
</gene>
<reference evidence="2 3" key="1">
    <citation type="journal article" date="2019" name="Anaerobe">
        <title>Detection of Robinsoniella peoriensis in multiple bone samples of a trauma patient.</title>
        <authorList>
            <person name="Schrottner P."/>
            <person name="Hartwich K."/>
            <person name="Bunk B."/>
            <person name="Schober I."/>
            <person name="Helbig S."/>
            <person name="Rudolph W.W."/>
            <person name="Gunzer F."/>
        </authorList>
    </citation>
    <scope>NUCLEOTIDE SEQUENCE [LARGE SCALE GENOMIC DNA]</scope>
    <source>
        <strain evidence="2 3">DSM 106044</strain>
    </source>
</reference>
<evidence type="ECO:0000313" key="3">
    <source>
        <dbReference type="Proteomes" id="UP000306509"/>
    </source>
</evidence>
<sequence length="456" mass="51996">MKKRMKEILKRGIGIAGALTLVISMAGCGQEKKEEPASGGETKAQESVKETTAAKADGEKTKISFWHIFPVGSDGYDELDELIMNFNNVQDKYEVEHVGYPFLDYFSKMTTAFAGDVAPDIFFYTLDDVPVRAANNTIANLTPFIERDKYDLSDLYETEVGFGSYDGQQYALPASSTSRMLFYNLDMLEAAGLTEADVPKTWDELYEVAHKMDIVEDGVIKQLGYDPTAGQSNYFQMLWQTNLDFFDEENNIVINDDAHKKVLQWMIDFNKDYPYAQRQAFTDASKTLGADAFVSGRLAMMVGTNDEYKVLQNSQVPFRYGVATQPIPEGGTRVNWSSCWSYEIFNSKNEDKINGAWEFMKYMLTPENQRAFYDSQGLLTASKKANDTLKTDEIMSKIIEELPYTSEKKYIDFAPKWHEDWNQFMEKAVAGTPVDEVMKEAEQFYKEKRENYKATN</sequence>
<feature type="region of interest" description="Disordered" evidence="1">
    <location>
        <begin position="32"/>
        <end position="55"/>
    </location>
</feature>
<dbReference type="CDD" id="cd14748">
    <property type="entry name" value="PBP2_UgpB"/>
    <property type="match status" value="1"/>
</dbReference>
<evidence type="ECO:0000256" key="1">
    <source>
        <dbReference type="SAM" id="MobiDB-lite"/>
    </source>
</evidence>
<proteinExistence type="predicted"/>
<protein>
    <submittedName>
        <fullName evidence="2">Putative arabinose-binding protein</fullName>
    </submittedName>
</protein>
<dbReference type="Proteomes" id="UP000306509">
    <property type="component" value="Unassembled WGS sequence"/>
</dbReference>
<name>A0A4U8QA35_9FIRM</name>
<dbReference type="Gene3D" id="3.40.190.10">
    <property type="entry name" value="Periplasmic binding protein-like II"/>
    <property type="match status" value="1"/>
</dbReference>
<dbReference type="InterPro" id="IPR050490">
    <property type="entry name" value="Bact_solute-bd_prot1"/>
</dbReference>
<dbReference type="AlphaFoldDB" id="A0A4U8QA35"/>
<organism evidence="2 3">
    <name type="scientific">Robinsoniella peoriensis</name>
    <dbReference type="NCBI Taxonomy" id="180332"/>
    <lineage>
        <taxon>Bacteria</taxon>
        <taxon>Bacillati</taxon>
        <taxon>Bacillota</taxon>
        <taxon>Clostridia</taxon>
        <taxon>Lachnospirales</taxon>
        <taxon>Lachnospiraceae</taxon>
        <taxon>Robinsoniella</taxon>
    </lineage>
</organism>
<dbReference type="PANTHER" id="PTHR43649">
    <property type="entry name" value="ARABINOSE-BINDING PROTEIN-RELATED"/>
    <property type="match status" value="1"/>
</dbReference>
<comment type="caution">
    <text evidence="2">The sequence shown here is derived from an EMBL/GenBank/DDBJ whole genome shotgun (WGS) entry which is preliminary data.</text>
</comment>
<accession>A0A4U8QA35</accession>